<dbReference type="GO" id="GO:0003824">
    <property type="term" value="F:catalytic activity"/>
    <property type="evidence" value="ECO:0007669"/>
    <property type="project" value="UniProtKB-ARBA"/>
</dbReference>
<dbReference type="Gene3D" id="1.10.12.10">
    <property type="entry name" value="Lyase 2-enoyl-coa Hydratase, Chain A, domain 2"/>
    <property type="match status" value="1"/>
</dbReference>
<dbReference type="Pfam" id="PF00378">
    <property type="entry name" value="ECH_1"/>
    <property type="match status" value="1"/>
</dbReference>
<comment type="similarity">
    <text evidence="1">Belongs to the enoyl-CoA hydratase/isomerase family.</text>
</comment>
<dbReference type="Proteomes" id="UP000271227">
    <property type="component" value="Unassembled WGS sequence"/>
</dbReference>
<dbReference type="OrthoDB" id="9777711at2"/>
<dbReference type="InterPro" id="IPR014748">
    <property type="entry name" value="Enoyl-CoA_hydra_C"/>
</dbReference>
<proteinExistence type="inferred from homology"/>
<dbReference type="PANTHER" id="PTHR43459:SF1">
    <property type="entry name" value="EG:BACN32G11.4 PROTEIN"/>
    <property type="match status" value="1"/>
</dbReference>
<evidence type="ECO:0000256" key="1">
    <source>
        <dbReference type="ARBA" id="ARBA00005254"/>
    </source>
</evidence>
<gene>
    <name evidence="2" type="ORF">BXY39_2313</name>
</gene>
<accession>A0A3M0CCL5</accession>
<reference evidence="2 3" key="1">
    <citation type="submission" date="2018-10" db="EMBL/GenBank/DDBJ databases">
        <title>Genomic Encyclopedia of Archaeal and Bacterial Type Strains, Phase II (KMG-II): from individual species to whole genera.</title>
        <authorList>
            <person name="Goeker M."/>
        </authorList>
    </citation>
    <scope>NUCLEOTIDE SEQUENCE [LARGE SCALE GENOMIC DNA]</scope>
    <source>
        <strain evidence="2 3">DSM 25217</strain>
    </source>
</reference>
<protein>
    <submittedName>
        <fullName evidence="2">Enoyl-CoA hydratase</fullName>
    </submittedName>
</protein>
<organism evidence="2 3">
    <name type="scientific">Eilatimonas milleporae</name>
    <dbReference type="NCBI Taxonomy" id="911205"/>
    <lineage>
        <taxon>Bacteria</taxon>
        <taxon>Pseudomonadati</taxon>
        <taxon>Pseudomonadota</taxon>
        <taxon>Alphaproteobacteria</taxon>
        <taxon>Kordiimonadales</taxon>
        <taxon>Kordiimonadaceae</taxon>
        <taxon>Eilatimonas</taxon>
    </lineage>
</organism>
<sequence>MKSYEFLQYSNENGIAEIHLNDPETLNAISPQMGSELLAAIERAEKEARVILLGAKGRAFCSGANLSKGGIDLEDPDRDIGARLETIYNPLILKLRDLKLPFVTAVRGAAVGVGCSIALMGDIIIASDKAYFLQAFCNIGLVPDGGSPYLLARAIGRVRAMELMLLGEKYSAKRAYADGLVTSVVEDDHVDSEAFSIAQRLAAGPTSVYALIKKSAWAALDSALDEQLKRERHLQRIAGQTDEFVEGVVAFREKRKANFQGTLGNDD</sequence>
<evidence type="ECO:0000313" key="3">
    <source>
        <dbReference type="Proteomes" id="UP000271227"/>
    </source>
</evidence>
<dbReference type="RefSeq" id="WP_121939020.1">
    <property type="nucleotide sequence ID" value="NZ_REFR01000012.1"/>
</dbReference>
<evidence type="ECO:0000313" key="2">
    <source>
        <dbReference type="EMBL" id="RMB04749.1"/>
    </source>
</evidence>
<keyword evidence="3" id="KW-1185">Reference proteome</keyword>
<name>A0A3M0CCL5_9PROT</name>
<dbReference type="InterPro" id="IPR001753">
    <property type="entry name" value="Enoyl-CoA_hydra/iso"/>
</dbReference>
<dbReference type="EMBL" id="REFR01000012">
    <property type="protein sequence ID" value="RMB04749.1"/>
    <property type="molecule type" value="Genomic_DNA"/>
</dbReference>
<comment type="caution">
    <text evidence="2">The sequence shown here is derived from an EMBL/GenBank/DDBJ whole genome shotgun (WGS) entry which is preliminary data.</text>
</comment>
<dbReference type="Gene3D" id="3.90.226.10">
    <property type="entry name" value="2-enoyl-CoA Hydratase, Chain A, domain 1"/>
    <property type="match status" value="1"/>
</dbReference>
<dbReference type="CDD" id="cd06558">
    <property type="entry name" value="crotonase-like"/>
    <property type="match status" value="1"/>
</dbReference>
<dbReference type="InterPro" id="IPR029045">
    <property type="entry name" value="ClpP/crotonase-like_dom_sf"/>
</dbReference>
<dbReference type="InParanoid" id="A0A3M0CCL5"/>
<dbReference type="SUPFAM" id="SSF52096">
    <property type="entry name" value="ClpP/crotonase"/>
    <property type="match status" value="1"/>
</dbReference>
<dbReference type="AlphaFoldDB" id="A0A3M0CCL5"/>
<dbReference type="PANTHER" id="PTHR43459">
    <property type="entry name" value="ENOYL-COA HYDRATASE"/>
    <property type="match status" value="1"/>
</dbReference>